<sequence length="124" mass="13440">MRKNTLSLFFLILVSVNRINASAALPEKVDAVIAEDPLAQSKCNNKVSSKRSGDLKAQDHLVITNTMKAPLPANLVKPASEGPQCKCLASSSEKALDLESQDHVSLLFPEDDRAVYGKLMSPTF</sequence>
<evidence type="ECO:0000313" key="2">
    <source>
        <dbReference type="EMBL" id="PLW14507.1"/>
    </source>
</evidence>
<organism evidence="2 3">
    <name type="scientific">Puccinia coronata f. sp. avenae</name>
    <dbReference type="NCBI Taxonomy" id="200324"/>
    <lineage>
        <taxon>Eukaryota</taxon>
        <taxon>Fungi</taxon>
        <taxon>Dikarya</taxon>
        <taxon>Basidiomycota</taxon>
        <taxon>Pucciniomycotina</taxon>
        <taxon>Pucciniomycetes</taxon>
        <taxon>Pucciniales</taxon>
        <taxon>Pucciniaceae</taxon>
        <taxon>Puccinia</taxon>
    </lineage>
</organism>
<gene>
    <name evidence="2" type="ORF">PCASD_19546</name>
</gene>
<feature type="signal peptide" evidence="1">
    <location>
        <begin position="1"/>
        <end position="21"/>
    </location>
</feature>
<dbReference type="AlphaFoldDB" id="A0A2N5SMN8"/>
<evidence type="ECO:0000313" key="3">
    <source>
        <dbReference type="Proteomes" id="UP000235392"/>
    </source>
</evidence>
<proteinExistence type="predicted"/>
<keyword evidence="1" id="KW-0732">Signal</keyword>
<protein>
    <submittedName>
        <fullName evidence="2">Uncharacterized protein</fullName>
    </submittedName>
</protein>
<comment type="caution">
    <text evidence="2">The sequence shown here is derived from an EMBL/GenBank/DDBJ whole genome shotgun (WGS) entry which is preliminary data.</text>
</comment>
<name>A0A2N5SMN8_9BASI</name>
<reference evidence="2 3" key="1">
    <citation type="submission" date="2017-11" db="EMBL/GenBank/DDBJ databases">
        <title>De novo assembly and phasing of dikaryotic genomes from two isolates of Puccinia coronata f. sp. avenae, the causal agent of oat crown rust.</title>
        <authorList>
            <person name="Miller M.E."/>
            <person name="Zhang Y."/>
            <person name="Omidvar V."/>
            <person name="Sperschneider J."/>
            <person name="Schwessinger B."/>
            <person name="Raley C."/>
            <person name="Palmer J.M."/>
            <person name="Garnica D."/>
            <person name="Upadhyaya N."/>
            <person name="Rathjen J."/>
            <person name="Taylor J.M."/>
            <person name="Park R.F."/>
            <person name="Dodds P.N."/>
            <person name="Hirsch C.D."/>
            <person name="Kianian S.F."/>
            <person name="Figueroa M."/>
        </authorList>
    </citation>
    <scope>NUCLEOTIDE SEQUENCE [LARGE SCALE GENOMIC DNA]</scope>
    <source>
        <strain evidence="2">12SD80</strain>
    </source>
</reference>
<feature type="chain" id="PRO_5014846810" evidence="1">
    <location>
        <begin position="22"/>
        <end position="124"/>
    </location>
</feature>
<dbReference type="Proteomes" id="UP000235392">
    <property type="component" value="Unassembled WGS sequence"/>
</dbReference>
<accession>A0A2N5SMN8</accession>
<evidence type="ECO:0000256" key="1">
    <source>
        <dbReference type="SAM" id="SignalP"/>
    </source>
</evidence>
<dbReference type="EMBL" id="PGCI01000821">
    <property type="protein sequence ID" value="PLW14507.1"/>
    <property type="molecule type" value="Genomic_DNA"/>
</dbReference>